<feature type="chain" id="PRO_5002432755" evidence="1">
    <location>
        <begin position="22"/>
        <end position="64"/>
    </location>
</feature>
<name>A0A0E9TMW6_ANGAN</name>
<organism evidence="2">
    <name type="scientific">Anguilla anguilla</name>
    <name type="common">European freshwater eel</name>
    <name type="synonym">Muraena anguilla</name>
    <dbReference type="NCBI Taxonomy" id="7936"/>
    <lineage>
        <taxon>Eukaryota</taxon>
        <taxon>Metazoa</taxon>
        <taxon>Chordata</taxon>
        <taxon>Craniata</taxon>
        <taxon>Vertebrata</taxon>
        <taxon>Euteleostomi</taxon>
        <taxon>Actinopterygii</taxon>
        <taxon>Neopterygii</taxon>
        <taxon>Teleostei</taxon>
        <taxon>Anguilliformes</taxon>
        <taxon>Anguillidae</taxon>
        <taxon>Anguilla</taxon>
    </lineage>
</organism>
<evidence type="ECO:0000256" key="1">
    <source>
        <dbReference type="SAM" id="SignalP"/>
    </source>
</evidence>
<accession>A0A0E9TMW6</accession>
<evidence type="ECO:0000313" key="2">
    <source>
        <dbReference type="EMBL" id="JAH54083.1"/>
    </source>
</evidence>
<protein>
    <submittedName>
        <fullName evidence="2">Uncharacterized protein</fullName>
    </submittedName>
</protein>
<reference evidence="2" key="1">
    <citation type="submission" date="2014-11" db="EMBL/GenBank/DDBJ databases">
        <authorList>
            <person name="Amaro Gonzalez C."/>
        </authorList>
    </citation>
    <scope>NUCLEOTIDE SEQUENCE</scope>
</reference>
<keyword evidence="1" id="KW-0732">Signal</keyword>
<sequence length="64" mass="7051">MRPLWTVTLGLGVAMLSGTSRFQVEFLSLCCGSIKMNTLQIDMEPVSHPIASHQPVRVIQTPNL</sequence>
<dbReference type="EMBL" id="GBXM01054494">
    <property type="protein sequence ID" value="JAH54083.1"/>
    <property type="molecule type" value="Transcribed_RNA"/>
</dbReference>
<proteinExistence type="predicted"/>
<feature type="signal peptide" evidence="1">
    <location>
        <begin position="1"/>
        <end position="21"/>
    </location>
</feature>
<reference evidence="2" key="2">
    <citation type="journal article" date="2015" name="Fish Shellfish Immunol.">
        <title>Early steps in the European eel (Anguilla anguilla)-Vibrio vulnificus interaction in the gills: Role of the RtxA13 toxin.</title>
        <authorList>
            <person name="Callol A."/>
            <person name="Pajuelo D."/>
            <person name="Ebbesson L."/>
            <person name="Teles M."/>
            <person name="MacKenzie S."/>
            <person name="Amaro C."/>
        </authorList>
    </citation>
    <scope>NUCLEOTIDE SEQUENCE</scope>
</reference>
<dbReference type="AlphaFoldDB" id="A0A0E9TMW6"/>